<comment type="caution">
    <text evidence="1">The sequence shown here is derived from an EMBL/GenBank/DDBJ whole genome shotgun (WGS) entry which is preliminary data.</text>
</comment>
<organism evidence="1 2">
    <name type="scientific">Mucilaginibacter ximonensis</name>
    <dbReference type="NCBI Taxonomy" id="538021"/>
    <lineage>
        <taxon>Bacteria</taxon>
        <taxon>Pseudomonadati</taxon>
        <taxon>Bacteroidota</taxon>
        <taxon>Sphingobacteriia</taxon>
        <taxon>Sphingobacteriales</taxon>
        <taxon>Sphingobacteriaceae</taxon>
        <taxon>Mucilaginibacter</taxon>
    </lineage>
</organism>
<dbReference type="Proteomes" id="UP001597557">
    <property type="component" value="Unassembled WGS sequence"/>
</dbReference>
<evidence type="ECO:0000313" key="2">
    <source>
        <dbReference type="Proteomes" id="UP001597557"/>
    </source>
</evidence>
<dbReference type="RefSeq" id="WP_377183167.1">
    <property type="nucleotide sequence ID" value="NZ_JBHUPD010000001.1"/>
</dbReference>
<dbReference type="EMBL" id="JBHUPD010000001">
    <property type="protein sequence ID" value="MFD2871967.1"/>
    <property type="molecule type" value="Genomic_DNA"/>
</dbReference>
<gene>
    <name evidence="1" type="ORF">ACFS5N_05775</name>
</gene>
<sequence>MEKAVLAELKAIRAALATLAGTSDLPEGEQLNLVALEKAAKEFKKLSTLRKAWVEEYQLSSVFKDVRHGTGKFLREELGFTAYFTHGRGHFYNRKALLALARELKERKVNLARYMEYKTDRAKFEAKVKKAKLAVYVLADDMRNIETSVTPAPSKILVTDEIKRLEGEFDEFREYVDAYEGFAMMKSDYFFSKFRDAAFRARCKKWIESYNYAHEALRLLKDRAGVKA</sequence>
<proteinExistence type="predicted"/>
<keyword evidence="2" id="KW-1185">Reference proteome</keyword>
<accession>A0ABW5YB03</accession>
<protein>
    <submittedName>
        <fullName evidence="1">Uncharacterized protein</fullName>
    </submittedName>
</protein>
<name>A0ABW5YB03_9SPHI</name>
<reference evidence="2" key="1">
    <citation type="journal article" date="2019" name="Int. J. Syst. Evol. Microbiol.">
        <title>The Global Catalogue of Microorganisms (GCM) 10K type strain sequencing project: providing services to taxonomists for standard genome sequencing and annotation.</title>
        <authorList>
            <consortium name="The Broad Institute Genomics Platform"/>
            <consortium name="The Broad Institute Genome Sequencing Center for Infectious Disease"/>
            <person name="Wu L."/>
            <person name="Ma J."/>
        </authorList>
    </citation>
    <scope>NUCLEOTIDE SEQUENCE [LARGE SCALE GENOMIC DNA]</scope>
    <source>
        <strain evidence="2">KCTC 22437</strain>
    </source>
</reference>
<evidence type="ECO:0000313" key="1">
    <source>
        <dbReference type="EMBL" id="MFD2871967.1"/>
    </source>
</evidence>